<comment type="subcellular location">
    <subcellularLocation>
        <location evidence="1">Nucleus</location>
    </subcellularLocation>
</comment>
<dbReference type="GO" id="GO:0016592">
    <property type="term" value="C:mediator complex"/>
    <property type="evidence" value="ECO:0007669"/>
    <property type="project" value="InterPro"/>
</dbReference>
<comment type="caution">
    <text evidence="14">The sequence shown here is derived from an EMBL/GenBank/DDBJ whole genome shotgun (WGS) entry which is preliminary data.</text>
</comment>
<evidence type="ECO:0000256" key="5">
    <source>
        <dbReference type="ARBA" id="ARBA00022491"/>
    </source>
</evidence>
<proteinExistence type="inferred from homology"/>
<evidence type="ECO:0000256" key="11">
    <source>
        <dbReference type="ARBA" id="ARBA00032010"/>
    </source>
</evidence>
<dbReference type="InterPro" id="IPR021990">
    <property type="entry name" value="Mediator_Med12_LCEWAV"/>
</dbReference>
<organism evidence="14 15">
    <name type="scientific">Paramarasmius palmivorus</name>
    <dbReference type="NCBI Taxonomy" id="297713"/>
    <lineage>
        <taxon>Eukaryota</taxon>
        <taxon>Fungi</taxon>
        <taxon>Dikarya</taxon>
        <taxon>Basidiomycota</taxon>
        <taxon>Agaricomycotina</taxon>
        <taxon>Agaricomycetes</taxon>
        <taxon>Agaricomycetidae</taxon>
        <taxon>Agaricales</taxon>
        <taxon>Marasmiineae</taxon>
        <taxon>Marasmiaceae</taxon>
        <taxon>Paramarasmius</taxon>
    </lineage>
</organism>
<evidence type="ECO:0000256" key="3">
    <source>
        <dbReference type="ARBA" id="ARBA00011629"/>
    </source>
</evidence>
<evidence type="ECO:0000256" key="12">
    <source>
        <dbReference type="SAM" id="MobiDB-lite"/>
    </source>
</evidence>
<evidence type="ECO:0000256" key="8">
    <source>
        <dbReference type="ARBA" id="ARBA00023163"/>
    </source>
</evidence>
<evidence type="ECO:0000256" key="7">
    <source>
        <dbReference type="ARBA" id="ARBA00023159"/>
    </source>
</evidence>
<evidence type="ECO:0000256" key="9">
    <source>
        <dbReference type="ARBA" id="ARBA00023242"/>
    </source>
</evidence>
<evidence type="ECO:0000313" key="14">
    <source>
        <dbReference type="EMBL" id="KAK7035204.1"/>
    </source>
</evidence>
<dbReference type="GO" id="GO:0006357">
    <property type="term" value="P:regulation of transcription by RNA polymerase II"/>
    <property type="evidence" value="ECO:0007669"/>
    <property type="project" value="InterPro"/>
</dbReference>
<keyword evidence="8" id="KW-0804">Transcription</keyword>
<evidence type="ECO:0000256" key="10">
    <source>
        <dbReference type="ARBA" id="ARBA00025661"/>
    </source>
</evidence>
<evidence type="ECO:0000256" key="4">
    <source>
        <dbReference type="ARBA" id="ARBA00019622"/>
    </source>
</evidence>
<evidence type="ECO:0000256" key="1">
    <source>
        <dbReference type="ARBA" id="ARBA00004123"/>
    </source>
</evidence>
<evidence type="ECO:0000313" key="15">
    <source>
        <dbReference type="Proteomes" id="UP001383192"/>
    </source>
</evidence>
<dbReference type="PANTHER" id="PTHR46567:SF1">
    <property type="entry name" value="MEDIATOR OF RNA POLYMERASE II TRANSCRIPTION SUBUNIT 12"/>
    <property type="match status" value="1"/>
</dbReference>
<dbReference type="Proteomes" id="UP001383192">
    <property type="component" value="Unassembled WGS sequence"/>
</dbReference>
<keyword evidence="5" id="KW-0678">Repressor</keyword>
<accession>A0AAW0C9F7</accession>
<evidence type="ECO:0000256" key="2">
    <source>
        <dbReference type="ARBA" id="ARBA00010289"/>
    </source>
</evidence>
<comment type="function">
    <text evidence="10">Component of the SRB8-11 complex. The SRB8-11 complex is a regulatory module of the Mediator complex which is itself involved in regulation of basal and activated RNA polymerase II-dependent transcription. The SRB8-11 complex may be involved in the transcriptional repression of a subset of genes regulated by Mediator. It may inhibit the association of the Mediator complex with RNA polymerase II to form the holoenzyme complex.</text>
</comment>
<keyword evidence="7" id="KW-0010">Activator</keyword>
<protein>
    <recommendedName>
        <fullName evidence="4">Mediator of RNA polymerase II transcription subunit 12</fullName>
    </recommendedName>
    <alternativeName>
        <fullName evidence="11">Mediator complex subunit 12</fullName>
    </alternativeName>
</protein>
<comment type="similarity">
    <text evidence="2">Belongs to the Mediator complex subunit 12 family.</text>
</comment>
<gene>
    <name evidence="14" type="primary">SRB8_1</name>
    <name evidence="14" type="ORF">VNI00_011971</name>
</gene>
<feature type="compositionally biased region" description="Basic residues" evidence="12">
    <location>
        <begin position="1568"/>
        <end position="1583"/>
    </location>
</feature>
<dbReference type="InterPro" id="IPR057344">
    <property type="entry name" value="ARM_SRB8"/>
</dbReference>
<dbReference type="Pfam" id="PF09497">
    <property type="entry name" value="Med12"/>
    <property type="match status" value="1"/>
</dbReference>
<feature type="domain" description="Mediator complex subunit Med12" evidence="13">
    <location>
        <begin position="103"/>
        <end position="166"/>
    </location>
</feature>
<evidence type="ECO:0000259" key="13">
    <source>
        <dbReference type="SMART" id="SM01281"/>
    </source>
</evidence>
<keyword evidence="6" id="KW-0805">Transcription regulation</keyword>
<feature type="region of interest" description="Disordered" evidence="12">
    <location>
        <begin position="1463"/>
        <end position="1583"/>
    </location>
</feature>
<keyword evidence="15" id="KW-1185">Reference proteome</keyword>
<reference evidence="14 15" key="1">
    <citation type="submission" date="2024-01" db="EMBL/GenBank/DDBJ databases">
        <title>A draft genome for a cacao thread blight-causing isolate of Paramarasmius palmivorus.</title>
        <authorList>
            <person name="Baruah I.K."/>
            <person name="Bukari Y."/>
            <person name="Amoako-Attah I."/>
            <person name="Meinhardt L.W."/>
            <person name="Bailey B.A."/>
            <person name="Cohen S.P."/>
        </authorList>
    </citation>
    <scope>NUCLEOTIDE SEQUENCE [LARGE SCALE GENOMIC DNA]</scope>
    <source>
        <strain evidence="14 15">GH-12</strain>
    </source>
</reference>
<sequence length="1583" mass="177046">MAQTLPAYESHPPPWLPRTHAEADLGYTGFYPPRPGQDEDILSESNVKNGYVLGFTVTAESYSSQATISENLRSHDTVSKLEDLMNEVFNRRAKQAPIVPPHAFKVPSRVTLNDTKRQAWFDDLANPNVPLYKLGKSVPHGAKGADLLDLLHLKNVSIPRAVWFLRVFGANETAGLRNKPNYNPTQYSTEWTNVVTSHLRKQLQDIALPSPVRAGVNIKQTFKGVLADPENRDKWISRFSYWPFYAEGLVDKRAFFVWLVNQMSGSNLAQAGFVTRIADEYFDGMAGCRALTRPFLEACLSKLAERLSLTLPDTFVSPKLWTVHSNLITDILATELFENTHEESSENGTHYLSQHILFNLADIKKRNDTMLFRNLPNVSSVRLGFAVSDVELLNSISFDTDVAALPFFPAASEDWSGMPEKLTTLLTWSVTPLQFGAHRPFVAATLIRQWRMKAGERASRRDVTPPDEVLQDQLFEWLDLNEVSKDPQNIRAIALLFGELVKHHLFSYTRYLQRLIARGEPGLSQSESPSRHRNFLRWIPLYNVPTSVVNQRKVALYGLSRVYPEDAVIQEIKEEVKSMLPELFGGQPNTSLSTPSTVENDFGRLLNAYRADQVRIFKWLLPPLQQTIVQQENEVSHTTLLKCYCVAVELMTRTNCFDAVLELTTYLLEHSSTADLLIPVIDTFHRHATVWAAMDVKRDITSALCSAHRVWKLRGIQSRPLLALLMEFDGGRYLSDALREEISTDIAVVTMALQPHTDHPNLVPDMLPEILMLINDTAADSPSMLANGLWIKYRMSFDWAWKVWDNTIASLRQIPTITPDTRTRRTYALRFGTFLWHISQHLPAGLDGQVLRWFLGPGRNELAALTVDAWDVVTVVLLYLSVLGALQTTTILEGLVYPAWQQAANAATEQQAQAITMNLSAANNICQKLLLDDACSDDFMPPTSLMDVQALRTRRQDVYREPHFPLLITNIPVLVSLESNTHISEDLRQAAKIIRQRLCEADPFRQGVYRNLSVVREAFERSLQLTEGTSEELSKQTVAALRMILGEGTEGKYSHRGHLELSRWPDNASLLSPWKISATAIQLQFVLRQMGRSNAQKARAANIAALDKLTTMIFHNALSPEEANFVAQMTKGVGSEISGKFINNGLRRVTDVISKMSFGLDALRDSLGRAEELLRVLIYVAEPLRDDPSGLPVISSDIQDVFIPVLSTKLEELLDLIQGDSSDHDVRSAFSEAMVLIARFLQFDLAFRGVWTEKAKEASTKLAQTLFKLLVFHAAGDHADYIAYPLLLDTLYYLLDEIPNDAKLGTGDPFRFYPDTSLSALPPDLPPEYHLQLKSLISELPTPQSIADLNMAHKNTAGQLVIGANVVNRPWEWIENLGEAPSSESVDERNGQGYLKGKEPVKNTASLSLLTFGARTTGDTIMARIPDSDARLQSSIRTFEDSLSYEPVFTRDWRESRLELSDDLMKNGNGTRTKGDLTYESKSSPVTQGRGDHRVTPRGSPVSTSSHSRGSVASMRQSPAHRMSSTSGAPEIIDVDAFSGTSNSGVKRKGADDSDDDVIIVEGPSTAKNKRAKAPPKKAGKRR</sequence>
<feature type="compositionally biased region" description="Polar residues" evidence="12">
    <location>
        <begin position="1501"/>
        <end position="1528"/>
    </location>
</feature>
<evidence type="ECO:0000256" key="6">
    <source>
        <dbReference type="ARBA" id="ARBA00023015"/>
    </source>
</evidence>
<comment type="subunit">
    <text evidence="3">Component of the SRB8-11 complex, which itself associates with the Mediator complex.</text>
</comment>
<dbReference type="Pfam" id="PF25326">
    <property type="entry name" value="ARM_SRB8"/>
    <property type="match status" value="1"/>
</dbReference>
<dbReference type="EMBL" id="JAYKXP010000054">
    <property type="protein sequence ID" value="KAK7035204.1"/>
    <property type="molecule type" value="Genomic_DNA"/>
</dbReference>
<dbReference type="GO" id="GO:0003712">
    <property type="term" value="F:transcription coregulator activity"/>
    <property type="evidence" value="ECO:0007669"/>
    <property type="project" value="InterPro"/>
</dbReference>
<dbReference type="Pfam" id="PF12145">
    <property type="entry name" value="Med12-LCEWAV"/>
    <property type="match status" value="1"/>
</dbReference>
<dbReference type="InterPro" id="IPR019035">
    <property type="entry name" value="Mediator_Med12"/>
</dbReference>
<name>A0AAW0C9F7_9AGAR</name>
<keyword evidence="9" id="KW-0539">Nucleus</keyword>
<dbReference type="PANTHER" id="PTHR46567">
    <property type="entry name" value="MEDIATOR OF RNA POLYMERASE II TRANSCRIPTION SUBUNIT 12"/>
    <property type="match status" value="1"/>
</dbReference>
<dbReference type="SMART" id="SM01281">
    <property type="entry name" value="Med12"/>
    <property type="match status" value="1"/>
</dbReference>